<feature type="transmembrane region" description="Helical" evidence="1">
    <location>
        <begin position="53"/>
        <end position="76"/>
    </location>
</feature>
<feature type="transmembrane region" description="Helical" evidence="1">
    <location>
        <begin position="136"/>
        <end position="156"/>
    </location>
</feature>
<sequence length="259" mass="26801">MTGRSFGALGATIRYEALLSFRHRTVWLSLLPLVALIMVLGEFPYGRNRTGDIAAVGETALLINFLGSLGIAIVLADRLAGQRRPGLRELFGATPAGGLARTAGLVLGPWLIASVPAAVVLVSMGGWLAITSGGPGPLGAAVIGVLTVVAPGSLLLTMVANVAALLLPSAVARVLLVPFWYWATLLTPLLPIPTPARTVWSPLGDYQAAQWLEVALPGRTGGWLYPAVSVTSSILACGLTLAVTALAFLIGHAITTKGR</sequence>
<protein>
    <submittedName>
        <fullName evidence="2">Uncharacterized protein</fullName>
    </submittedName>
</protein>
<dbReference type="STRING" id="1133849.O3I_005665"/>
<gene>
    <name evidence="2" type="ORF">O3I_005665</name>
</gene>
<dbReference type="AlphaFoldDB" id="K0ETV7"/>
<evidence type="ECO:0000313" key="2">
    <source>
        <dbReference type="EMBL" id="AFT99095.1"/>
    </source>
</evidence>
<feature type="transmembrane region" description="Helical" evidence="1">
    <location>
        <begin position="110"/>
        <end position="130"/>
    </location>
</feature>
<organism evidence="2 3">
    <name type="scientific">Nocardia brasiliensis (strain ATCC 700358 / HUJEG-1)</name>
    <dbReference type="NCBI Taxonomy" id="1133849"/>
    <lineage>
        <taxon>Bacteria</taxon>
        <taxon>Bacillati</taxon>
        <taxon>Actinomycetota</taxon>
        <taxon>Actinomycetes</taxon>
        <taxon>Mycobacteriales</taxon>
        <taxon>Nocardiaceae</taxon>
        <taxon>Nocardia</taxon>
    </lineage>
</organism>
<dbReference type="KEGG" id="nbr:O3I_005665"/>
<name>K0ETV7_NOCB7</name>
<evidence type="ECO:0000313" key="3">
    <source>
        <dbReference type="Proteomes" id="UP000006304"/>
    </source>
</evidence>
<accession>K0ETV7</accession>
<feature type="transmembrane region" description="Helical" evidence="1">
    <location>
        <begin position="223"/>
        <end position="250"/>
    </location>
</feature>
<feature type="transmembrane region" description="Helical" evidence="1">
    <location>
        <begin position="21"/>
        <end position="41"/>
    </location>
</feature>
<keyword evidence="1" id="KW-1133">Transmembrane helix</keyword>
<reference evidence="2 3" key="1">
    <citation type="journal article" date="2012" name="J. Bacteriol.">
        <title>Complete genome sequence of Nocardia brasiliensis HUJEG-1.</title>
        <authorList>
            <person name="Vera-Cabrera L."/>
            <person name="Ortiz-Lopez R."/>
            <person name="Elizondo-Gonzalez R."/>
            <person name="Perez-Maya A.A."/>
            <person name="Ocampo-Candiani J."/>
        </authorList>
    </citation>
    <scope>NUCLEOTIDE SEQUENCE [LARGE SCALE GENOMIC DNA]</scope>
    <source>
        <strain evidence="3">ATCC 700358</strain>
    </source>
</reference>
<dbReference type="eggNOG" id="COG1277">
    <property type="taxonomic scope" value="Bacteria"/>
</dbReference>
<proteinExistence type="predicted"/>
<dbReference type="EMBL" id="CP003876">
    <property type="protein sequence ID" value="AFT99095.1"/>
    <property type="molecule type" value="Genomic_DNA"/>
</dbReference>
<evidence type="ECO:0000256" key="1">
    <source>
        <dbReference type="SAM" id="Phobius"/>
    </source>
</evidence>
<dbReference type="HOGENOM" id="CLU_1053442_0_0_11"/>
<keyword evidence="3" id="KW-1185">Reference proteome</keyword>
<keyword evidence="1" id="KW-0812">Transmembrane</keyword>
<keyword evidence="1" id="KW-0472">Membrane</keyword>
<dbReference type="RefSeq" id="WP_014981951.1">
    <property type="nucleotide sequence ID" value="NC_018681.1"/>
</dbReference>
<dbReference type="Proteomes" id="UP000006304">
    <property type="component" value="Chromosome"/>
</dbReference>